<dbReference type="Gene3D" id="3.10.129.10">
    <property type="entry name" value="Hotdog Thioesterase"/>
    <property type="match status" value="1"/>
</dbReference>
<dbReference type="InterPro" id="IPR029069">
    <property type="entry name" value="HotDog_dom_sf"/>
</dbReference>
<dbReference type="InterPro" id="IPR036736">
    <property type="entry name" value="ACP-like_sf"/>
</dbReference>
<proteinExistence type="predicted"/>
<name>A0A9W7NEB5_9PROT</name>
<dbReference type="SUPFAM" id="SSF54637">
    <property type="entry name" value="Thioesterase/thiol ester dehydrase-isomerase"/>
    <property type="match status" value="1"/>
</dbReference>
<evidence type="ECO:0000313" key="1">
    <source>
        <dbReference type="EMBL" id="KAA0677159.1"/>
    </source>
</evidence>
<protein>
    <submittedName>
        <fullName evidence="1">Uncharacterized protein</fullName>
    </submittedName>
</protein>
<dbReference type="EMBL" id="QOKW01000026">
    <property type="protein sequence ID" value="KAA0677159.1"/>
    <property type="molecule type" value="Genomic_DNA"/>
</dbReference>
<dbReference type="SUPFAM" id="SSF47336">
    <property type="entry name" value="ACP-like"/>
    <property type="match status" value="1"/>
</dbReference>
<dbReference type="OrthoDB" id="4286171at2"/>
<dbReference type="AlphaFoldDB" id="A0A9W7NEB5"/>
<sequence>MSKLFCMPIISWGNMRYFVAPYGIYFNDTMEYGTHLFIINFKSQCHDRKYFYFRSDPDGVDLRKSDLENIVLLMHEGYCKNLAPAGLGERLAIFMSIGEIARSTVLLCFRVVREDGTPISCGYQRITVIDRSGTEMLRTGICGAVAAELSAPPMIGTEELMATVREVFAETTRYPIDILEPDAGLESDLDIDSVKPGEILGALRTRFAVTAKVEPDRPRASIRRGAMCSRSLNS</sequence>
<organism evidence="1 2">
    <name type="scientific">Roseomonas genomospecies 6</name>
    <dbReference type="NCBI Taxonomy" id="214106"/>
    <lineage>
        <taxon>Bacteria</taxon>
        <taxon>Pseudomonadati</taxon>
        <taxon>Pseudomonadota</taxon>
        <taxon>Alphaproteobacteria</taxon>
        <taxon>Acetobacterales</taxon>
        <taxon>Roseomonadaceae</taxon>
        <taxon>Roseomonas</taxon>
    </lineage>
</organism>
<dbReference type="Proteomes" id="UP000480854">
    <property type="component" value="Unassembled WGS sequence"/>
</dbReference>
<dbReference type="Gene3D" id="1.10.1200.10">
    <property type="entry name" value="ACP-like"/>
    <property type="match status" value="1"/>
</dbReference>
<comment type="caution">
    <text evidence="1">The sequence shown here is derived from an EMBL/GenBank/DDBJ whole genome shotgun (WGS) entry which is preliminary data.</text>
</comment>
<gene>
    <name evidence="1" type="ORF">DS843_24520</name>
</gene>
<evidence type="ECO:0000313" key="2">
    <source>
        <dbReference type="Proteomes" id="UP000480854"/>
    </source>
</evidence>
<reference evidence="1 2" key="1">
    <citation type="submission" date="2018-07" db="EMBL/GenBank/DDBJ databases">
        <title>Genome sequence of Azospirillum sp. ATCC 49961.</title>
        <authorList>
            <person name="Sant'Anna F.H."/>
            <person name="Baldani J.I."/>
            <person name="Zilli J.E."/>
            <person name="Reis V.M."/>
            <person name="Hartmann A."/>
            <person name="Cruz L."/>
            <person name="de Souza E.M."/>
            <person name="de Oliveira Pedrosa F."/>
            <person name="Passaglia L.M.P."/>
        </authorList>
    </citation>
    <scope>NUCLEOTIDE SEQUENCE [LARGE SCALE GENOMIC DNA]</scope>
    <source>
        <strain evidence="1 2">ATCC 49961</strain>
    </source>
</reference>
<accession>A0A9W7NEB5</accession>
<keyword evidence="2" id="KW-1185">Reference proteome</keyword>